<dbReference type="AlphaFoldDB" id="A0A379F8G9"/>
<dbReference type="Pfam" id="PF01755">
    <property type="entry name" value="Glyco_transf_25"/>
    <property type="match status" value="1"/>
</dbReference>
<reference evidence="2 3" key="1">
    <citation type="submission" date="2018-06" db="EMBL/GenBank/DDBJ databases">
        <authorList>
            <consortium name="Pathogen Informatics"/>
            <person name="Doyle S."/>
        </authorList>
    </citation>
    <scope>NUCLEOTIDE SEQUENCE [LARGE SCALE GENOMIC DNA]</scope>
    <source>
        <strain evidence="2 3">NCTC10376</strain>
    </source>
</reference>
<gene>
    <name evidence="2" type="primary">lex1</name>
    <name evidence="2" type="ORF">NCTC10376_01763</name>
</gene>
<feature type="domain" description="Glycosyl transferase family 25" evidence="1">
    <location>
        <begin position="15"/>
        <end position="187"/>
    </location>
</feature>
<accession>A0A379F8G9</accession>
<keyword evidence="2" id="KW-0808">Transferase</keyword>
<evidence type="ECO:0000259" key="1">
    <source>
        <dbReference type="Pfam" id="PF01755"/>
    </source>
</evidence>
<dbReference type="EC" id="2.-.-.-" evidence="2"/>
<dbReference type="GO" id="GO:0016740">
    <property type="term" value="F:transferase activity"/>
    <property type="evidence" value="ECO:0007669"/>
    <property type="project" value="UniProtKB-KW"/>
</dbReference>
<organism evidence="2 3">
    <name type="scientific">Proteus vulgaris</name>
    <dbReference type="NCBI Taxonomy" id="585"/>
    <lineage>
        <taxon>Bacteria</taxon>
        <taxon>Pseudomonadati</taxon>
        <taxon>Pseudomonadota</taxon>
        <taxon>Gammaproteobacteria</taxon>
        <taxon>Enterobacterales</taxon>
        <taxon>Morganellaceae</taxon>
        <taxon>Proteus</taxon>
    </lineage>
</organism>
<dbReference type="Proteomes" id="UP000254331">
    <property type="component" value="Unassembled WGS sequence"/>
</dbReference>
<evidence type="ECO:0000313" key="3">
    <source>
        <dbReference type="Proteomes" id="UP000254331"/>
    </source>
</evidence>
<dbReference type="EMBL" id="UGTW01000001">
    <property type="protein sequence ID" value="SUC15881.1"/>
    <property type="molecule type" value="Genomic_DNA"/>
</dbReference>
<sequence>MFPLRYYLYKEYYMNNFIISLKDNNEKRRKHISNQFNSKNIPFLFFDAINKNNLDTSEHLNISFNNPNLTAGEKGCFLSHIFLWKKIIDEDIDVAGIFEDDIYLGKNSEKLLSNYSWVNKNIDIIKIEKSNDKIKTSIRPIKKIMNIQIVRLKSRHLGTAGYIITNKGAHFLFDKIAQKPIKNPIDHEIFNDLLIDNKYIVGQTMPCLCIQDFVLNKNDNNFPSILEDNRIHRVIHKIGNNNKIIRELSRLKEQVLDFTLKNTIERKVYFHLK</sequence>
<dbReference type="InterPro" id="IPR002654">
    <property type="entry name" value="Glyco_trans_25"/>
</dbReference>
<proteinExistence type="predicted"/>
<dbReference type="CDD" id="cd06532">
    <property type="entry name" value="Glyco_transf_25"/>
    <property type="match status" value="1"/>
</dbReference>
<name>A0A379F8G9_PROVU</name>
<protein>
    <submittedName>
        <fullName evidence="2">Lipooligosaccharide biosynthesis protein lex-1</fullName>
        <ecNumber evidence="2">2.-.-.-</ecNumber>
    </submittedName>
</protein>
<evidence type="ECO:0000313" key="2">
    <source>
        <dbReference type="EMBL" id="SUC15881.1"/>
    </source>
</evidence>